<organism evidence="2 3">
    <name type="scientific">Sphingomonas ginsenosidivorax</name>
    <dbReference type="NCBI Taxonomy" id="862135"/>
    <lineage>
        <taxon>Bacteria</taxon>
        <taxon>Pseudomonadati</taxon>
        <taxon>Pseudomonadota</taxon>
        <taxon>Alphaproteobacteria</taxon>
        <taxon>Sphingomonadales</taxon>
        <taxon>Sphingomonadaceae</taxon>
        <taxon>Sphingomonas</taxon>
    </lineage>
</organism>
<dbReference type="EMBL" id="VOQR01000001">
    <property type="protein sequence ID" value="TXC72118.1"/>
    <property type="molecule type" value="Genomic_DNA"/>
</dbReference>
<dbReference type="AlphaFoldDB" id="A0A5C6UKW0"/>
<dbReference type="GO" id="GO:0016747">
    <property type="term" value="F:acyltransferase activity, transferring groups other than amino-acyl groups"/>
    <property type="evidence" value="ECO:0007669"/>
    <property type="project" value="InterPro"/>
</dbReference>
<feature type="domain" description="N-acetyltransferase" evidence="1">
    <location>
        <begin position="4"/>
        <end position="143"/>
    </location>
</feature>
<dbReference type="RefSeq" id="WP_147083395.1">
    <property type="nucleotide sequence ID" value="NZ_VOQR01000001.1"/>
</dbReference>
<dbReference type="Proteomes" id="UP000321250">
    <property type="component" value="Unassembled WGS sequence"/>
</dbReference>
<sequence length="250" mass="28940">MAEIEIWLDTEEALFQAADAVWRADGYMGERPPRGFRCNWDTTVRRWRDEETRVDVLMVDGEAVGFLDGHHILEVRPDLRKTGHGRLLAEFMVDLAFAEGWSVVEIEIAPSAAEPFWRRMGFTTIPERTGSGGGMYAYRILPRSFHLSNGERVRFTIEFFTAQGRFEQDPKPFSRFSGSAERLPDGSLQLLERIICFEPELAGHTDYFVRIELDGRQIHFDKIKYDTSRLHGIRFDAGYTWFIDRITPLI</sequence>
<evidence type="ECO:0000313" key="2">
    <source>
        <dbReference type="EMBL" id="TXC72118.1"/>
    </source>
</evidence>
<dbReference type="Gene3D" id="3.40.630.30">
    <property type="match status" value="1"/>
</dbReference>
<keyword evidence="3" id="KW-1185">Reference proteome</keyword>
<gene>
    <name evidence="2" type="ORF">FSB78_15060</name>
</gene>
<protein>
    <submittedName>
        <fullName evidence="2">GNAT family N-acetyltransferase</fullName>
    </submittedName>
</protein>
<name>A0A5C6UKW0_9SPHN</name>
<dbReference type="SUPFAM" id="SSF55729">
    <property type="entry name" value="Acyl-CoA N-acyltransferases (Nat)"/>
    <property type="match status" value="1"/>
</dbReference>
<dbReference type="InterPro" id="IPR016181">
    <property type="entry name" value="Acyl_CoA_acyltransferase"/>
</dbReference>
<evidence type="ECO:0000259" key="1">
    <source>
        <dbReference type="PROSITE" id="PS51186"/>
    </source>
</evidence>
<proteinExistence type="predicted"/>
<keyword evidence="2" id="KW-0808">Transferase</keyword>
<dbReference type="PROSITE" id="PS51186">
    <property type="entry name" value="GNAT"/>
    <property type="match status" value="1"/>
</dbReference>
<comment type="caution">
    <text evidence="2">The sequence shown here is derived from an EMBL/GenBank/DDBJ whole genome shotgun (WGS) entry which is preliminary data.</text>
</comment>
<evidence type="ECO:0000313" key="3">
    <source>
        <dbReference type="Proteomes" id="UP000321250"/>
    </source>
</evidence>
<dbReference type="Pfam" id="PF00583">
    <property type="entry name" value="Acetyltransf_1"/>
    <property type="match status" value="1"/>
</dbReference>
<accession>A0A5C6UKW0</accession>
<dbReference type="OrthoDB" id="9815041at2"/>
<dbReference type="CDD" id="cd04301">
    <property type="entry name" value="NAT_SF"/>
    <property type="match status" value="1"/>
</dbReference>
<dbReference type="InterPro" id="IPR000182">
    <property type="entry name" value="GNAT_dom"/>
</dbReference>
<reference evidence="2 3" key="1">
    <citation type="journal article" date="2013" name="Antonie Van Leeuwenhoek">
        <title>Sphingomonas ginsenosidivorax sp. nov., with the ability to transform ginsenosides.</title>
        <authorList>
            <person name="Jin X.F."/>
            <person name="Kim J.K."/>
            <person name="Liu Q.M."/>
            <person name="Kang M.S."/>
            <person name="He D."/>
            <person name="Jin F.X."/>
            <person name="Kim S.C."/>
            <person name="Im W.T."/>
        </authorList>
    </citation>
    <scope>NUCLEOTIDE SEQUENCE [LARGE SCALE GENOMIC DNA]</scope>
    <source>
        <strain evidence="2 3">KHI67</strain>
    </source>
</reference>